<dbReference type="PROSITE" id="PS00932">
    <property type="entry name" value="MOLYBDOPTERIN_PROK_3"/>
    <property type="match status" value="1"/>
</dbReference>
<dbReference type="PANTHER" id="PTHR43742">
    <property type="entry name" value="TRIMETHYLAMINE-N-OXIDE REDUCTASE"/>
    <property type="match status" value="1"/>
</dbReference>
<dbReference type="InterPro" id="IPR009010">
    <property type="entry name" value="Asp_de-COase-like_dom_sf"/>
</dbReference>
<dbReference type="Gene3D" id="3.40.50.740">
    <property type="match status" value="1"/>
</dbReference>
<reference evidence="11 12" key="1">
    <citation type="submission" date="2024-04" db="EMBL/GenBank/DDBJ databases">
        <title>Human intestinal bacterial collection.</title>
        <authorList>
            <person name="Pauvert C."/>
            <person name="Hitch T.C.A."/>
            <person name="Clavel T."/>
        </authorList>
    </citation>
    <scope>NUCLEOTIDE SEQUENCE [LARGE SCALE GENOMIC DNA]</scope>
    <source>
        <strain evidence="11 12">CLA-KB-H42</strain>
    </source>
</reference>
<evidence type="ECO:0000313" key="12">
    <source>
        <dbReference type="Proteomes" id="UP001487305"/>
    </source>
</evidence>
<dbReference type="Pfam" id="PF04879">
    <property type="entry name" value="Molybdop_Fe4S4"/>
    <property type="match status" value="1"/>
</dbReference>
<comment type="similarity">
    <text evidence="2">Belongs to the prokaryotic molybdopterin-containing oxidoreductase family.</text>
</comment>
<dbReference type="SMART" id="SM00926">
    <property type="entry name" value="Molybdop_Fe4S4"/>
    <property type="match status" value="1"/>
</dbReference>
<protein>
    <submittedName>
        <fullName evidence="11">DMSO/selenate family reductase complex A subunit</fullName>
    </submittedName>
</protein>
<accession>A0ABV1JB60</accession>
<dbReference type="Proteomes" id="UP001487305">
    <property type="component" value="Unassembled WGS sequence"/>
</dbReference>
<evidence type="ECO:0000256" key="2">
    <source>
        <dbReference type="ARBA" id="ARBA00010312"/>
    </source>
</evidence>
<evidence type="ECO:0000313" key="11">
    <source>
        <dbReference type="EMBL" id="MEQ3362075.1"/>
    </source>
</evidence>
<organism evidence="11 12">
    <name type="scientific">Raoultibacter massiliensis</name>
    <dbReference type="NCBI Taxonomy" id="1852371"/>
    <lineage>
        <taxon>Bacteria</taxon>
        <taxon>Bacillati</taxon>
        <taxon>Actinomycetota</taxon>
        <taxon>Coriobacteriia</taxon>
        <taxon>Eggerthellales</taxon>
        <taxon>Eggerthellaceae</taxon>
        <taxon>Raoultibacter</taxon>
    </lineage>
</organism>
<evidence type="ECO:0000256" key="1">
    <source>
        <dbReference type="ARBA" id="ARBA00001942"/>
    </source>
</evidence>
<keyword evidence="5" id="KW-0732">Signal</keyword>
<feature type="region of interest" description="Disordered" evidence="9">
    <location>
        <begin position="581"/>
        <end position="604"/>
    </location>
</feature>
<evidence type="ECO:0000256" key="6">
    <source>
        <dbReference type="ARBA" id="ARBA00023002"/>
    </source>
</evidence>
<dbReference type="InterPro" id="IPR050612">
    <property type="entry name" value="Prok_Mopterin_Oxidored"/>
</dbReference>
<dbReference type="Gene3D" id="2.40.40.20">
    <property type="match status" value="1"/>
</dbReference>
<keyword evidence="8" id="KW-0411">Iron-sulfur</keyword>
<keyword evidence="6" id="KW-0560">Oxidoreductase</keyword>
<comment type="cofactor">
    <cofactor evidence="1">
        <name>Mo-bis(molybdopterin guanine dinucleotide)</name>
        <dbReference type="ChEBI" id="CHEBI:60539"/>
    </cofactor>
</comment>
<dbReference type="Pfam" id="PF00384">
    <property type="entry name" value="Molybdopterin"/>
    <property type="match status" value="1"/>
</dbReference>
<proteinExistence type="inferred from homology"/>
<gene>
    <name evidence="11" type="ORF">AAA083_03680</name>
</gene>
<evidence type="ECO:0000256" key="7">
    <source>
        <dbReference type="ARBA" id="ARBA00023004"/>
    </source>
</evidence>
<dbReference type="PROSITE" id="PS51318">
    <property type="entry name" value="TAT"/>
    <property type="match status" value="1"/>
</dbReference>
<name>A0ABV1JB60_9ACTN</name>
<evidence type="ECO:0000256" key="5">
    <source>
        <dbReference type="ARBA" id="ARBA00022729"/>
    </source>
</evidence>
<sequence length="816" mass="89792">MLGSQNSALSRRTFVKGSALASLGAAAFGSGMLFGCSPESEAPKEEAADDVLKTGATTVGAEETITWGHCAINCPGRCSLKFHVQDDEVVWVDTYTSSDAGFDDPQPRACLRGRSYRRWMNSPDRINYPMKRVGKRGEGKYEQISWDEAIETATTKLQEVIDKYGNEAVYVPYATGVSATTSRPFNRLLNLMGGYLNFYNSYSTAQISCITPYMYGSKGNGGSSFSAAEDAKLVLIFGSSPTETRQGGLTTHYDWVHLRERTGAKIYMIDYRMNDSVMGHSEQWLPINPGTDAALVAGIAHELIANNQVDLDFLHTYCVGYDEETMPEAYQGKNMSYRAYIMGEGYDMVEKTPEWAAAITGISADRIRSLAEEIATTSPLYVNQGWGPQRRSNGEWTAWSIMALPCLVGQIGLPGTSNGTREARNSPSLASMSAGENPIKTSIPCFLFTDAIDHGTEMTSKNAGVKGADALSVNIKYMINYAGNCLTNQHSDINKAHEILADDSKCEFILGIDTVMCDSMNYSDIVLPDLFRFEQTSQIATGSDWGYVITGTACTTPKFERKTAYEMASLMAEKLGVQDEFTEGKTEEDRIKEQYEESREKDDELPTWDEMVERGVYTRAYDPVVSMKKFRDDPAGNALDTPSGKIEIFSEKLLQFTEGWELAEGDTLPGMETLPPIPAYIPEWYGVETTTDEFPLVLAGFHYRGRIHSSWGFLPELKEVNPQEAWINPVDAEGRGIKQGDTIHVKNEFGEIELLAKVTPRVVPGTVAVSQGAWYDGDGLGSVDKGGSINTLTTQRPSPLSKGNPQHTNICEVTKA</sequence>
<keyword evidence="4" id="KW-0479">Metal-binding</keyword>
<keyword evidence="7" id="KW-0408">Iron</keyword>
<feature type="compositionally biased region" description="Basic and acidic residues" evidence="9">
    <location>
        <begin position="582"/>
        <end position="604"/>
    </location>
</feature>
<dbReference type="InterPro" id="IPR006963">
    <property type="entry name" value="Mopterin_OxRdtase_4Fe-4S_dom"/>
</dbReference>
<dbReference type="Gene3D" id="3.40.228.10">
    <property type="entry name" value="Dimethylsulfoxide Reductase, domain 2"/>
    <property type="match status" value="1"/>
</dbReference>
<keyword evidence="12" id="KW-1185">Reference proteome</keyword>
<evidence type="ECO:0000256" key="4">
    <source>
        <dbReference type="ARBA" id="ARBA00022723"/>
    </source>
</evidence>
<keyword evidence="3" id="KW-0500">Molybdenum</keyword>
<comment type="caution">
    <text evidence="11">The sequence shown here is derived from an EMBL/GenBank/DDBJ whole genome shotgun (WGS) entry which is preliminary data.</text>
</comment>
<dbReference type="InterPro" id="IPR006656">
    <property type="entry name" value="Mopterin_OxRdtase"/>
</dbReference>
<dbReference type="NCBIfam" id="TIGR02166">
    <property type="entry name" value="dmsA_ynfE"/>
    <property type="match status" value="1"/>
</dbReference>
<dbReference type="RefSeq" id="WP_102373623.1">
    <property type="nucleotide sequence ID" value="NZ_JBBNOP010000002.1"/>
</dbReference>
<evidence type="ECO:0000256" key="3">
    <source>
        <dbReference type="ARBA" id="ARBA00022505"/>
    </source>
</evidence>
<dbReference type="Pfam" id="PF01568">
    <property type="entry name" value="Molydop_binding"/>
    <property type="match status" value="1"/>
</dbReference>
<feature type="domain" description="4Fe-4S Mo/W bis-MGD-type" evidence="10">
    <location>
        <begin position="63"/>
        <end position="124"/>
    </location>
</feature>
<evidence type="ECO:0000259" key="10">
    <source>
        <dbReference type="PROSITE" id="PS51669"/>
    </source>
</evidence>
<dbReference type="InterPro" id="IPR006655">
    <property type="entry name" value="Mopterin_OxRdtase_prok_CS"/>
</dbReference>
<dbReference type="PANTHER" id="PTHR43742:SF8">
    <property type="entry name" value="ANAEROBIC DIMETHYL SULFOXIDE REDUCTASE, SUBUNIT A"/>
    <property type="match status" value="1"/>
</dbReference>
<dbReference type="SUPFAM" id="SSF53706">
    <property type="entry name" value="Formate dehydrogenase/DMSO reductase, domains 1-3"/>
    <property type="match status" value="1"/>
</dbReference>
<dbReference type="Gene3D" id="3.40.50.12440">
    <property type="match status" value="1"/>
</dbReference>
<dbReference type="InterPro" id="IPR006311">
    <property type="entry name" value="TAT_signal"/>
</dbReference>
<evidence type="ECO:0000256" key="9">
    <source>
        <dbReference type="SAM" id="MobiDB-lite"/>
    </source>
</evidence>
<evidence type="ECO:0000256" key="8">
    <source>
        <dbReference type="ARBA" id="ARBA00023014"/>
    </source>
</evidence>
<dbReference type="InterPro" id="IPR011888">
    <property type="entry name" value="Anaer_DMSO_reductase"/>
</dbReference>
<dbReference type="PROSITE" id="PS51669">
    <property type="entry name" value="4FE4S_MOW_BIS_MGD"/>
    <property type="match status" value="1"/>
</dbReference>
<dbReference type="EMBL" id="JBBNOP010000002">
    <property type="protein sequence ID" value="MEQ3362075.1"/>
    <property type="molecule type" value="Genomic_DNA"/>
</dbReference>
<dbReference type="SUPFAM" id="SSF50692">
    <property type="entry name" value="ADC-like"/>
    <property type="match status" value="1"/>
</dbReference>
<dbReference type="InterPro" id="IPR006657">
    <property type="entry name" value="MoPterin_dinucl-bd_dom"/>
</dbReference>